<reference evidence="3" key="1">
    <citation type="journal article" date="2019" name="Int. J. Syst. Evol. Microbiol.">
        <title>The Global Catalogue of Microorganisms (GCM) 10K type strain sequencing project: providing services to taxonomists for standard genome sequencing and annotation.</title>
        <authorList>
            <consortium name="The Broad Institute Genomics Platform"/>
            <consortium name="The Broad Institute Genome Sequencing Center for Infectious Disease"/>
            <person name="Wu L."/>
            <person name="Ma J."/>
        </authorList>
    </citation>
    <scope>NUCLEOTIDE SEQUENCE [LARGE SCALE GENOMIC DNA]</scope>
    <source>
        <strain evidence="3">CCUG 56029</strain>
    </source>
</reference>
<gene>
    <name evidence="2" type="ORF">ACFSCT_05085</name>
</gene>
<dbReference type="Pfam" id="PF07411">
    <property type="entry name" value="DUF1508"/>
    <property type="match status" value="1"/>
</dbReference>
<feature type="domain" description="DUF1508" evidence="1">
    <location>
        <begin position="11"/>
        <end position="53"/>
    </location>
</feature>
<organism evidence="2 3">
    <name type="scientific">Paracoccus pacificus</name>
    <dbReference type="NCBI Taxonomy" id="1463598"/>
    <lineage>
        <taxon>Bacteria</taxon>
        <taxon>Pseudomonadati</taxon>
        <taxon>Pseudomonadota</taxon>
        <taxon>Alphaproteobacteria</taxon>
        <taxon>Rhodobacterales</taxon>
        <taxon>Paracoccaceae</taxon>
        <taxon>Paracoccus</taxon>
    </lineage>
</organism>
<dbReference type="Proteomes" id="UP001597213">
    <property type="component" value="Unassembled WGS sequence"/>
</dbReference>
<dbReference type="EMBL" id="JBHUEN010000013">
    <property type="protein sequence ID" value="MFD1881088.1"/>
    <property type="molecule type" value="Genomic_DNA"/>
</dbReference>
<accession>A0ABW4R5Z2</accession>
<dbReference type="Gene3D" id="2.30.29.80">
    <property type="match status" value="1"/>
</dbReference>
<keyword evidence="3" id="KW-1185">Reference proteome</keyword>
<dbReference type="InterPro" id="IPR010879">
    <property type="entry name" value="DUF1508"/>
</dbReference>
<dbReference type="SUPFAM" id="SSF160113">
    <property type="entry name" value="YegP-like"/>
    <property type="match status" value="1"/>
</dbReference>
<evidence type="ECO:0000313" key="3">
    <source>
        <dbReference type="Proteomes" id="UP001597213"/>
    </source>
</evidence>
<evidence type="ECO:0000313" key="2">
    <source>
        <dbReference type="EMBL" id="MFD1881088.1"/>
    </source>
</evidence>
<protein>
    <submittedName>
        <fullName evidence="2">YegP family protein</fullName>
    </submittedName>
</protein>
<comment type="caution">
    <text evidence="2">The sequence shown here is derived from an EMBL/GenBank/DDBJ whole genome shotgun (WGS) entry which is preliminary data.</text>
</comment>
<proteinExistence type="predicted"/>
<dbReference type="RefSeq" id="WP_379140647.1">
    <property type="nucleotide sequence ID" value="NZ_JBHUEN010000013.1"/>
</dbReference>
<evidence type="ECO:0000259" key="1">
    <source>
        <dbReference type="Pfam" id="PF07411"/>
    </source>
</evidence>
<sequence length="55" mass="6253">MFEVLKNTTGYWWRLKADNGEVLCHSEILTTKQNAYNAISTVKRIAPNAPTKDLT</sequence>
<name>A0ABW4R5Z2_9RHOB</name>
<dbReference type="InterPro" id="IPR036913">
    <property type="entry name" value="YegP-like_sf"/>
</dbReference>